<evidence type="ECO:0000256" key="1">
    <source>
        <dbReference type="ARBA" id="ARBA00004613"/>
    </source>
</evidence>
<name>T1GTN1_MEGSC</name>
<organism evidence="4 5">
    <name type="scientific">Megaselia scalaris</name>
    <name type="common">Humpbacked fly</name>
    <name type="synonym">Phora scalaris</name>
    <dbReference type="NCBI Taxonomy" id="36166"/>
    <lineage>
        <taxon>Eukaryota</taxon>
        <taxon>Metazoa</taxon>
        <taxon>Ecdysozoa</taxon>
        <taxon>Arthropoda</taxon>
        <taxon>Hexapoda</taxon>
        <taxon>Insecta</taxon>
        <taxon>Pterygota</taxon>
        <taxon>Neoptera</taxon>
        <taxon>Endopterygota</taxon>
        <taxon>Diptera</taxon>
        <taxon>Brachycera</taxon>
        <taxon>Muscomorpha</taxon>
        <taxon>Platypezoidea</taxon>
        <taxon>Phoridae</taxon>
        <taxon>Megaseliini</taxon>
        <taxon>Megaselia</taxon>
    </lineage>
</organism>
<feature type="domain" description="SCP" evidence="3">
    <location>
        <begin position="323"/>
        <end position="508"/>
    </location>
</feature>
<proteinExistence type="predicted"/>
<accession>T1GTN1</accession>
<reference evidence="4" key="2">
    <citation type="submission" date="2015-06" db="UniProtKB">
        <authorList>
            <consortium name="EnsemblMetazoa"/>
        </authorList>
    </citation>
    <scope>IDENTIFICATION</scope>
</reference>
<dbReference type="HOGENOM" id="CLU_540353_0_0_1"/>
<dbReference type="CDD" id="cd05380">
    <property type="entry name" value="CAP_euk"/>
    <property type="match status" value="2"/>
</dbReference>
<dbReference type="EMBL" id="CAQQ02081598">
    <property type="status" value="NOT_ANNOTATED_CDS"/>
    <property type="molecule type" value="Genomic_DNA"/>
</dbReference>
<dbReference type="GO" id="GO:0005576">
    <property type="term" value="C:extracellular region"/>
    <property type="evidence" value="ECO:0007669"/>
    <property type="project" value="UniProtKB-SubCell"/>
</dbReference>
<dbReference type="InterPro" id="IPR001283">
    <property type="entry name" value="CRISP-related"/>
</dbReference>
<dbReference type="SUPFAM" id="SSF55797">
    <property type="entry name" value="PR-1-like"/>
    <property type="match status" value="2"/>
</dbReference>
<evidence type="ECO:0000313" key="4">
    <source>
        <dbReference type="EnsemblMetazoa" id="MESCA007069-PA"/>
    </source>
</evidence>
<dbReference type="SMART" id="SM00198">
    <property type="entry name" value="SCP"/>
    <property type="match status" value="1"/>
</dbReference>
<evidence type="ECO:0000313" key="5">
    <source>
        <dbReference type="Proteomes" id="UP000015102"/>
    </source>
</evidence>
<evidence type="ECO:0000256" key="2">
    <source>
        <dbReference type="ARBA" id="ARBA00022525"/>
    </source>
</evidence>
<dbReference type="PANTHER" id="PTHR10334">
    <property type="entry name" value="CYSTEINE-RICH SECRETORY PROTEIN-RELATED"/>
    <property type="match status" value="1"/>
</dbReference>
<dbReference type="EnsemblMetazoa" id="MESCA007069-RA">
    <property type="protein sequence ID" value="MESCA007069-PA"/>
    <property type="gene ID" value="MESCA007069"/>
</dbReference>
<dbReference type="InterPro" id="IPR035940">
    <property type="entry name" value="CAP_sf"/>
</dbReference>
<sequence length="539" mass="62540">IFVVFKICFHPSISLYKPSDKFCTYVRRSCTDYYEAEHLYCLNKTPEHNFTKIELTQEMKQLILDRHNELRNIVACGEPKMTNFQGEIFPKAARMFKLRWDDELEWSADLNAQFCESFYMCPATEHYINAEEIFSDVLGSNVFNPKTMEVYLDWFSEYLQCPVEFLENMTDISSKTITKEQKDKIASSSLRGAVFLPDSVSYFGTLVLDKATKIGCAIYDCGLNELSKHSTHVLCHYEFGARKNLPIYKSSKVGGSECEVRSKKFCCLCLDPYDEEHESQSVCFKSNMTLPEFSSNYEPSENFCSLIEKTCRFYDMEHLHCRTIKESILDQQNELRNILACGHPNLTNMAGEIFPRAAKMWKLEWDTELEWSADLNARSCSKTYYCPATENFQDVGMNLGLIYENQLSIGIRDLTLEWWSEYLNFSTDFIEVFQKNFYVNNIPDSSIEAKLILNSSLGDNFGNLDDLDEFANFVSDRVTKVGCAFYDCGVNEDKDHFFSMSCHYNHEPKDKETIYMKSEIGDYFALFTGDRGSRIWLKH</sequence>
<protein>
    <recommendedName>
        <fullName evidence="3">SCP domain-containing protein</fullName>
    </recommendedName>
</protein>
<dbReference type="AlphaFoldDB" id="T1GTN1"/>
<keyword evidence="5" id="KW-1185">Reference proteome</keyword>
<dbReference type="OMA" id="ICSTHEA"/>
<keyword evidence="2" id="KW-0964">Secreted</keyword>
<dbReference type="Proteomes" id="UP000015102">
    <property type="component" value="Unassembled WGS sequence"/>
</dbReference>
<evidence type="ECO:0000259" key="3">
    <source>
        <dbReference type="SMART" id="SM00198"/>
    </source>
</evidence>
<dbReference type="Pfam" id="PF00188">
    <property type="entry name" value="CAP"/>
    <property type="match status" value="2"/>
</dbReference>
<dbReference type="STRING" id="36166.T1GTN1"/>
<comment type="subcellular location">
    <subcellularLocation>
        <location evidence="1">Secreted</location>
    </subcellularLocation>
</comment>
<dbReference type="InterPro" id="IPR014044">
    <property type="entry name" value="CAP_dom"/>
</dbReference>
<dbReference type="EMBL" id="CAQQ02081599">
    <property type="status" value="NOT_ANNOTATED_CDS"/>
    <property type="molecule type" value="Genomic_DNA"/>
</dbReference>
<reference evidence="5" key="1">
    <citation type="submission" date="2013-02" db="EMBL/GenBank/DDBJ databases">
        <authorList>
            <person name="Hughes D."/>
        </authorList>
    </citation>
    <scope>NUCLEOTIDE SEQUENCE</scope>
    <source>
        <strain>Durham</strain>
        <strain evidence="5">NC isolate 2 -- Noor lab</strain>
    </source>
</reference>
<dbReference type="Gene3D" id="3.40.33.10">
    <property type="entry name" value="CAP"/>
    <property type="match status" value="2"/>
</dbReference>